<dbReference type="EMBL" id="JACHFD010000038">
    <property type="protein sequence ID" value="MBB5353851.1"/>
    <property type="molecule type" value="Genomic_DNA"/>
</dbReference>
<gene>
    <name evidence="1" type="ORF">HNR46_004115</name>
</gene>
<organism evidence="1 2">
    <name type="scientific">Haloferula luteola</name>
    <dbReference type="NCBI Taxonomy" id="595692"/>
    <lineage>
        <taxon>Bacteria</taxon>
        <taxon>Pseudomonadati</taxon>
        <taxon>Verrucomicrobiota</taxon>
        <taxon>Verrucomicrobiia</taxon>
        <taxon>Verrucomicrobiales</taxon>
        <taxon>Verrucomicrobiaceae</taxon>
        <taxon>Haloferula</taxon>
    </lineage>
</organism>
<name>A0A840VMJ5_9BACT</name>
<evidence type="ECO:0000313" key="1">
    <source>
        <dbReference type="EMBL" id="MBB5353851.1"/>
    </source>
</evidence>
<dbReference type="AlphaFoldDB" id="A0A840VMJ5"/>
<dbReference type="RefSeq" id="WP_184022311.1">
    <property type="nucleotide sequence ID" value="NZ_JACHFD010000038.1"/>
</dbReference>
<keyword evidence="2" id="KW-1185">Reference proteome</keyword>
<dbReference type="Proteomes" id="UP000557717">
    <property type="component" value="Unassembled WGS sequence"/>
</dbReference>
<protein>
    <submittedName>
        <fullName evidence="1">Uncharacterized protein</fullName>
    </submittedName>
</protein>
<sequence>MSATDTLEAVAELLPPERKLRFLAMAARFRSVPEDDEYLQMLEAVGLMTLLWKEVPREIRRILAGATPAEGSQEGLAELLKDAVRESVPSYDDLKQIVQRLEAHEQLLMRATRGTQPQQRAHFDMGRCALYTGLGAALALGIPELLTRFGA</sequence>
<comment type="caution">
    <text evidence="1">The sequence shown here is derived from an EMBL/GenBank/DDBJ whole genome shotgun (WGS) entry which is preliminary data.</text>
</comment>
<reference evidence="1 2" key="1">
    <citation type="submission" date="2020-08" db="EMBL/GenBank/DDBJ databases">
        <title>Genomic Encyclopedia of Type Strains, Phase IV (KMG-IV): sequencing the most valuable type-strain genomes for metagenomic binning, comparative biology and taxonomic classification.</title>
        <authorList>
            <person name="Goeker M."/>
        </authorList>
    </citation>
    <scope>NUCLEOTIDE SEQUENCE [LARGE SCALE GENOMIC DNA]</scope>
    <source>
        <strain evidence="1 2">YC6886</strain>
    </source>
</reference>
<proteinExistence type="predicted"/>
<evidence type="ECO:0000313" key="2">
    <source>
        <dbReference type="Proteomes" id="UP000557717"/>
    </source>
</evidence>
<accession>A0A840VMJ5</accession>